<evidence type="ECO:0000313" key="2">
    <source>
        <dbReference type="EMBL" id="MFD2264155.1"/>
    </source>
</evidence>
<dbReference type="InterPro" id="IPR001333">
    <property type="entry name" value="Peptidase_M32_Taq"/>
</dbReference>
<dbReference type="Gene3D" id="1.10.1370.30">
    <property type="match status" value="1"/>
</dbReference>
<dbReference type="PROSITE" id="PS52034">
    <property type="entry name" value="PEPTIDASE_M32"/>
    <property type="match status" value="1"/>
</dbReference>
<protein>
    <recommendedName>
        <fullName evidence="1">Metal-dependent carboxypeptidase</fullName>
        <ecNumber evidence="1">3.4.17.19</ecNumber>
    </recommendedName>
</protein>
<keyword evidence="1" id="KW-0645">Protease</keyword>
<accession>A0ABW5DTG4</accession>
<reference evidence="3" key="1">
    <citation type="journal article" date="2019" name="Int. J. Syst. Evol. Microbiol.">
        <title>The Global Catalogue of Microorganisms (GCM) 10K type strain sequencing project: providing services to taxonomists for standard genome sequencing and annotation.</title>
        <authorList>
            <consortium name="The Broad Institute Genomics Platform"/>
            <consortium name="The Broad Institute Genome Sequencing Center for Infectious Disease"/>
            <person name="Wu L."/>
            <person name="Ma J."/>
        </authorList>
    </citation>
    <scope>NUCLEOTIDE SEQUENCE [LARGE SCALE GENOMIC DNA]</scope>
    <source>
        <strain evidence="3">CGMCC 1.19062</strain>
    </source>
</reference>
<sequence>MTAYTSLHTRFDRIGKLRAVAGMLGWDMAVMMPTGSAEARGAQYAALEVTIHEKLTDPALADLLAGAEGDNALSPQERANLAEIRRNWLHATAVPADLVEASAIVNADCEMTWRQARADNDYAGLKPKLQKVLDLVRETAQAKAEKFGCSLYDALLDQYEPGGKAEDIDKLFGDLASFLPDYIQRAIDKQATRPAALLPDGPFPIDKQKALGEKFMHALGFDFTRGRLDVSTHPFCGGAPGDVRITTRYGTDSFFESMMGVLHETGHALYELGLPADWRDQPAGQARGMSLHESQSLLIEMQACRSAEFFQFAAPLAAEIFGGSGPAWTAENLHRRALTVERGLIRVNADEVTYPAHVILRYRLERAMIAGDLSLDDLPGAWNDGMQELVGVVPPSDKDGCMQDIHWPMGAWGYFPTYTMGAMTAAQLFQAAKLAVPEIPVEIAKGNFAPLLGWLRTNIHGKGSFASTADIVTAATGKPLGVDAFRTHLETRYLA</sequence>
<dbReference type="SUPFAM" id="SSF55486">
    <property type="entry name" value="Metalloproteases ('zincins'), catalytic domain"/>
    <property type="match status" value="1"/>
</dbReference>
<dbReference type="PANTHER" id="PTHR34217:SF1">
    <property type="entry name" value="CARBOXYPEPTIDASE 1"/>
    <property type="match status" value="1"/>
</dbReference>
<keyword evidence="1 2" id="KW-0121">Carboxypeptidase</keyword>
<dbReference type="RefSeq" id="WP_379877198.1">
    <property type="nucleotide sequence ID" value="NZ_JBHUIP010000012.1"/>
</dbReference>
<keyword evidence="3" id="KW-1185">Reference proteome</keyword>
<dbReference type="Pfam" id="PF02074">
    <property type="entry name" value="Peptidase_M32"/>
    <property type="match status" value="1"/>
</dbReference>
<dbReference type="EMBL" id="JBHUIP010000012">
    <property type="protein sequence ID" value="MFD2264155.1"/>
    <property type="molecule type" value="Genomic_DNA"/>
</dbReference>
<comment type="similarity">
    <text evidence="1">Belongs to the peptidase M32 family.</text>
</comment>
<evidence type="ECO:0000256" key="1">
    <source>
        <dbReference type="PIRNR" id="PIRNR006615"/>
    </source>
</evidence>
<dbReference type="GO" id="GO:0004180">
    <property type="term" value="F:carboxypeptidase activity"/>
    <property type="evidence" value="ECO:0007669"/>
    <property type="project" value="UniProtKB-KW"/>
</dbReference>
<comment type="caution">
    <text evidence="2">The sequence shown here is derived from an EMBL/GenBank/DDBJ whole genome shotgun (WGS) entry which is preliminary data.</text>
</comment>
<name>A0ABW5DTG4_9PROT</name>
<keyword evidence="1 2" id="KW-0378">Hydrolase</keyword>
<dbReference type="PANTHER" id="PTHR34217">
    <property type="entry name" value="METAL-DEPENDENT CARBOXYPEPTIDASE"/>
    <property type="match status" value="1"/>
</dbReference>
<dbReference type="EC" id="3.4.17.19" evidence="1"/>
<keyword evidence="1" id="KW-0482">Metalloprotease</keyword>
<dbReference type="CDD" id="cd06460">
    <property type="entry name" value="M32_Taq"/>
    <property type="match status" value="1"/>
</dbReference>
<comment type="function">
    <text evidence="1">Broad specificity carboxypetidase that releases amino acids sequentially from the C-terminus, including neutral, aromatic, polar and basic residues.</text>
</comment>
<dbReference type="PIRSF" id="PIRSF006615">
    <property type="entry name" value="Zn_crbxpep_Taq"/>
    <property type="match status" value="1"/>
</dbReference>
<keyword evidence="1" id="KW-0479">Metal-binding</keyword>
<organism evidence="2 3">
    <name type="scientific">Lacibacterium aquatile</name>
    <dbReference type="NCBI Taxonomy" id="1168082"/>
    <lineage>
        <taxon>Bacteria</taxon>
        <taxon>Pseudomonadati</taxon>
        <taxon>Pseudomonadota</taxon>
        <taxon>Alphaproteobacteria</taxon>
        <taxon>Rhodospirillales</taxon>
        <taxon>Rhodospirillaceae</taxon>
    </lineage>
</organism>
<gene>
    <name evidence="2" type="ORF">ACFSM5_14735</name>
</gene>
<dbReference type="Proteomes" id="UP001597295">
    <property type="component" value="Unassembled WGS sequence"/>
</dbReference>
<dbReference type="PRINTS" id="PR00998">
    <property type="entry name" value="CRBOXYPTASET"/>
</dbReference>
<proteinExistence type="inferred from homology"/>
<evidence type="ECO:0000313" key="3">
    <source>
        <dbReference type="Proteomes" id="UP001597295"/>
    </source>
</evidence>
<comment type="catalytic activity">
    <reaction evidence="1">
        <text>Release of a C-terminal amino acid with broad specificity, except for -Pro.</text>
        <dbReference type="EC" id="3.4.17.19"/>
    </reaction>
</comment>